<dbReference type="InterPro" id="IPR000073">
    <property type="entry name" value="AB_hydrolase_1"/>
</dbReference>
<dbReference type="PRINTS" id="PR00111">
    <property type="entry name" value="ABHYDROLASE"/>
</dbReference>
<dbReference type="OrthoDB" id="190201at2759"/>
<feature type="domain" description="AB hydrolase-1" evidence="3">
    <location>
        <begin position="76"/>
        <end position="332"/>
    </location>
</feature>
<dbReference type="GO" id="GO:0016787">
    <property type="term" value="F:hydrolase activity"/>
    <property type="evidence" value="ECO:0007669"/>
    <property type="project" value="UniProtKB-KW"/>
</dbReference>
<dbReference type="Gene3D" id="3.40.50.1820">
    <property type="entry name" value="alpha/beta hydrolase"/>
    <property type="match status" value="1"/>
</dbReference>
<dbReference type="PANTHER" id="PTHR43798">
    <property type="entry name" value="MONOACYLGLYCEROL LIPASE"/>
    <property type="match status" value="1"/>
</dbReference>
<comment type="similarity">
    <text evidence="1">Belongs to the AB hydrolase superfamily.</text>
</comment>
<evidence type="ECO:0000313" key="4">
    <source>
        <dbReference type="EMBL" id="CAD7241284.1"/>
    </source>
</evidence>
<dbReference type="EMBL" id="LR899635">
    <property type="protein sequence ID" value="CAD7241284.1"/>
    <property type="molecule type" value="Genomic_DNA"/>
</dbReference>
<keyword evidence="2" id="KW-0378">Hydrolase</keyword>
<sequence length="356" mass="40123">MSSAGINGRAAQFLLLSRLGFSQRLRSHRFGAFKRIDVRNLAIGREMDEGKAREIYIPVPWGQIAGKGWGSENGRPILALHGWLENAGSFDTLVPLIPDSYHVVAVDMPGNGLSSHYPPGMTYSFAEGPLHIRRILEYLGWSSCTFMGHSGGGAMSMLFAAMFPKMVEGIIVFDLVKPVSTPLDRIVSRAQQHVEEHLRFENDLANRVPPLYTEEEAVNRLIEAVDNSLTAESAKILLKRGARKMHYGDKEGYVYTRDLRHRFPSAIGTVADQHRKFLERIKCPFLLVKGSTGPKYEGSLVHEETLAFYRQNNPHFRYVEVEGSHHVHLNNPEKVAPHVIPFLEYIQEHKVMEANL</sequence>
<dbReference type="InterPro" id="IPR050266">
    <property type="entry name" value="AB_hydrolase_sf"/>
</dbReference>
<dbReference type="EMBL" id="CAJPEV010000118">
    <property type="protein sequence ID" value="CAG0880864.1"/>
    <property type="molecule type" value="Genomic_DNA"/>
</dbReference>
<dbReference type="Proteomes" id="UP000677054">
    <property type="component" value="Unassembled WGS sequence"/>
</dbReference>
<dbReference type="GO" id="GO:0016020">
    <property type="term" value="C:membrane"/>
    <property type="evidence" value="ECO:0007669"/>
    <property type="project" value="TreeGrafter"/>
</dbReference>
<dbReference type="AlphaFoldDB" id="A0A7R9A396"/>
<dbReference type="Pfam" id="PF00561">
    <property type="entry name" value="Abhydrolase_1"/>
    <property type="match status" value="1"/>
</dbReference>
<evidence type="ECO:0000313" key="5">
    <source>
        <dbReference type="Proteomes" id="UP000677054"/>
    </source>
</evidence>
<evidence type="ECO:0000259" key="3">
    <source>
        <dbReference type="Pfam" id="PF00561"/>
    </source>
</evidence>
<accession>A0A7R9A396</accession>
<evidence type="ECO:0000256" key="1">
    <source>
        <dbReference type="ARBA" id="ARBA00008645"/>
    </source>
</evidence>
<dbReference type="PANTHER" id="PTHR43798:SF14">
    <property type="entry name" value="SERINE HYDROLASE-LIKE PROTEIN DDB_G0286239"/>
    <property type="match status" value="1"/>
</dbReference>
<organism evidence="4">
    <name type="scientific">Darwinula stevensoni</name>
    <dbReference type="NCBI Taxonomy" id="69355"/>
    <lineage>
        <taxon>Eukaryota</taxon>
        <taxon>Metazoa</taxon>
        <taxon>Ecdysozoa</taxon>
        <taxon>Arthropoda</taxon>
        <taxon>Crustacea</taxon>
        <taxon>Oligostraca</taxon>
        <taxon>Ostracoda</taxon>
        <taxon>Podocopa</taxon>
        <taxon>Podocopida</taxon>
        <taxon>Darwinulocopina</taxon>
        <taxon>Darwinuloidea</taxon>
        <taxon>Darwinulidae</taxon>
        <taxon>Darwinula</taxon>
    </lineage>
</organism>
<proteinExistence type="inferred from homology"/>
<name>A0A7R9A396_9CRUS</name>
<dbReference type="SUPFAM" id="SSF53474">
    <property type="entry name" value="alpha/beta-Hydrolases"/>
    <property type="match status" value="1"/>
</dbReference>
<gene>
    <name evidence="4" type="ORF">DSTB1V02_LOCUS1284</name>
</gene>
<reference evidence="4" key="1">
    <citation type="submission" date="2020-11" db="EMBL/GenBank/DDBJ databases">
        <authorList>
            <person name="Tran Van P."/>
        </authorList>
    </citation>
    <scope>NUCLEOTIDE SEQUENCE</scope>
</reference>
<protein>
    <recommendedName>
        <fullName evidence="3">AB hydrolase-1 domain-containing protein</fullName>
    </recommendedName>
</protein>
<dbReference type="InterPro" id="IPR029058">
    <property type="entry name" value="AB_hydrolase_fold"/>
</dbReference>
<evidence type="ECO:0000256" key="2">
    <source>
        <dbReference type="ARBA" id="ARBA00022801"/>
    </source>
</evidence>
<keyword evidence="5" id="KW-1185">Reference proteome</keyword>